<name>A0AAV5MSU6_9ROSI</name>
<keyword evidence="2" id="KW-1185">Reference proteome</keyword>
<proteinExistence type="predicted"/>
<comment type="caution">
    <text evidence="1">The sequence shown here is derived from an EMBL/GenBank/DDBJ whole genome shotgun (WGS) entry which is preliminary data.</text>
</comment>
<organism evidence="1 2">
    <name type="scientific">Rubroshorea leprosula</name>
    <dbReference type="NCBI Taxonomy" id="152421"/>
    <lineage>
        <taxon>Eukaryota</taxon>
        <taxon>Viridiplantae</taxon>
        <taxon>Streptophyta</taxon>
        <taxon>Embryophyta</taxon>
        <taxon>Tracheophyta</taxon>
        <taxon>Spermatophyta</taxon>
        <taxon>Magnoliopsida</taxon>
        <taxon>eudicotyledons</taxon>
        <taxon>Gunneridae</taxon>
        <taxon>Pentapetalae</taxon>
        <taxon>rosids</taxon>
        <taxon>malvids</taxon>
        <taxon>Malvales</taxon>
        <taxon>Dipterocarpaceae</taxon>
        <taxon>Rubroshorea</taxon>
    </lineage>
</organism>
<evidence type="ECO:0000313" key="2">
    <source>
        <dbReference type="Proteomes" id="UP001054252"/>
    </source>
</evidence>
<dbReference type="AlphaFoldDB" id="A0AAV5MSU6"/>
<sequence length="113" mass="13274">MRNLQLIQWHEDSRESSGVEVKHWKRCAVLCFEMLWRVITFYTCCPVFWIRRFGKAHRRNLIGPRVRPGGVYWTGRNGTNSEERAFKFGRKKEGPFLLGFKISRPDSALLTGT</sequence>
<dbReference type="Proteomes" id="UP001054252">
    <property type="component" value="Unassembled WGS sequence"/>
</dbReference>
<reference evidence="1 2" key="1">
    <citation type="journal article" date="2021" name="Commun. Biol.">
        <title>The genome of Shorea leprosula (Dipterocarpaceae) highlights the ecological relevance of drought in aseasonal tropical rainforests.</title>
        <authorList>
            <person name="Ng K.K.S."/>
            <person name="Kobayashi M.J."/>
            <person name="Fawcett J.A."/>
            <person name="Hatakeyama M."/>
            <person name="Paape T."/>
            <person name="Ng C.H."/>
            <person name="Ang C.C."/>
            <person name="Tnah L.H."/>
            <person name="Lee C.T."/>
            <person name="Nishiyama T."/>
            <person name="Sese J."/>
            <person name="O'Brien M.J."/>
            <person name="Copetti D."/>
            <person name="Mohd Noor M.I."/>
            <person name="Ong R.C."/>
            <person name="Putra M."/>
            <person name="Sireger I.Z."/>
            <person name="Indrioko S."/>
            <person name="Kosugi Y."/>
            <person name="Izuno A."/>
            <person name="Isagi Y."/>
            <person name="Lee S.L."/>
            <person name="Shimizu K.K."/>
        </authorList>
    </citation>
    <scope>NUCLEOTIDE SEQUENCE [LARGE SCALE GENOMIC DNA]</scope>
    <source>
        <strain evidence="1">214</strain>
    </source>
</reference>
<dbReference type="EMBL" id="BPVZ01000521">
    <property type="protein sequence ID" value="GKV51637.1"/>
    <property type="molecule type" value="Genomic_DNA"/>
</dbReference>
<accession>A0AAV5MSU6</accession>
<gene>
    <name evidence="1" type="ORF">SLEP1_g58273</name>
</gene>
<protein>
    <submittedName>
        <fullName evidence="1">Uncharacterized protein</fullName>
    </submittedName>
</protein>
<evidence type="ECO:0000313" key="1">
    <source>
        <dbReference type="EMBL" id="GKV51637.1"/>
    </source>
</evidence>